<feature type="compositionally biased region" description="Basic and acidic residues" evidence="1">
    <location>
        <begin position="178"/>
        <end position="206"/>
    </location>
</feature>
<feature type="region of interest" description="Disordered" evidence="1">
    <location>
        <begin position="167"/>
        <end position="228"/>
    </location>
</feature>
<dbReference type="InterPro" id="IPR039267">
    <property type="entry name" value="Lsm11"/>
</dbReference>
<sequence length="496" mass="54538">MISKKADYDERLDFRSRLFDPLLALQSEDVVPPDPLVAPLDDIGKLAFLLPFEVQPKLCNTGAEHKASTRRAEDDYRREAEKAKTRTLQDRAHRTAKKIVSKFQGSNTKGPFAFLKRCVREGQAVRVRVRTQGAFVSFVYGVPVLFDSHCNLVLRNVTRVNFSLVKTKSGRQSPSAAEAEREKGDSRDCRVGEGHRVGRVERERGDVGFSQESLGEGGEPRDMHTASRRPLQVRHPTKAHNSLPGNGTGGIGEVWGSHVLQRQRLGLTREESMTAVHGNLLDGTLEELTEESESEEGEVKSLEESEEAMSDPVGIRGEGEKEEVDQSLEAVEESRGERTCSADSRSREKGGGEIPVEMQKEEVGMESFFVRGDTVIAVDSSLSLSSGKQRCWYWSNGCPAWFDSVPLSSETHHQTLIQAAGPTLGQQHAQKSDKQGSRVHGGTSEGPADGWQGTVQDGLHGDKGSTGSLGLTMWKEQRGPGDPVLFVCREKHARGL</sequence>
<accession>A0A0G4FCS6</accession>
<dbReference type="GO" id="GO:0005683">
    <property type="term" value="C:U7 snRNP"/>
    <property type="evidence" value="ECO:0007669"/>
    <property type="project" value="TreeGrafter"/>
</dbReference>
<dbReference type="PANTHER" id="PTHR21415:SF1">
    <property type="entry name" value="U7 SNRNA-ASSOCIATED SM-LIKE PROTEIN LSM11"/>
    <property type="match status" value="1"/>
</dbReference>
<evidence type="ECO:0008006" key="3">
    <source>
        <dbReference type="Google" id="ProtNLM"/>
    </source>
</evidence>
<reference evidence="2" key="1">
    <citation type="submission" date="2014-11" db="EMBL/GenBank/DDBJ databases">
        <authorList>
            <person name="Otto D Thomas"/>
            <person name="Naeem Raeece"/>
        </authorList>
    </citation>
    <scope>NUCLEOTIDE SEQUENCE</scope>
</reference>
<feature type="region of interest" description="Disordered" evidence="1">
    <location>
        <begin position="423"/>
        <end position="476"/>
    </location>
</feature>
<feature type="region of interest" description="Disordered" evidence="1">
    <location>
        <begin position="63"/>
        <end position="83"/>
    </location>
</feature>
<feature type="compositionally biased region" description="Acidic residues" evidence="1">
    <location>
        <begin position="284"/>
        <end position="296"/>
    </location>
</feature>
<name>A0A0G4FCS6_9ALVE</name>
<protein>
    <recommendedName>
        <fullName evidence="3">LSM domain-containing protein</fullName>
    </recommendedName>
</protein>
<organism evidence="2">
    <name type="scientific">Chromera velia CCMP2878</name>
    <dbReference type="NCBI Taxonomy" id="1169474"/>
    <lineage>
        <taxon>Eukaryota</taxon>
        <taxon>Sar</taxon>
        <taxon>Alveolata</taxon>
        <taxon>Colpodellida</taxon>
        <taxon>Chromeraceae</taxon>
        <taxon>Chromera</taxon>
    </lineage>
</organism>
<dbReference type="VEuPathDB" id="CryptoDB:Cvel_16280"/>
<dbReference type="Gene3D" id="2.30.30.100">
    <property type="match status" value="1"/>
</dbReference>
<gene>
    <name evidence="2" type="ORF">Cvel_16280</name>
</gene>
<evidence type="ECO:0000256" key="1">
    <source>
        <dbReference type="SAM" id="MobiDB-lite"/>
    </source>
</evidence>
<dbReference type="PANTHER" id="PTHR21415">
    <property type="entry name" value="U7 SNRNA-ASSOCIATED SM-LIKE PROTEIN LSM11"/>
    <property type="match status" value="1"/>
</dbReference>
<dbReference type="EMBL" id="CDMZ01000271">
    <property type="protein sequence ID" value="CEM10691.1"/>
    <property type="molecule type" value="Genomic_DNA"/>
</dbReference>
<feature type="compositionally biased region" description="Basic and acidic residues" evidence="1">
    <location>
        <begin position="332"/>
        <end position="351"/>
    </location>
</feature>
<dbReference type="AlphaFoldDB" id="A0A0G4FCS6"/>
<dbReference type="GO" id="GO:0071209">
    <property type="term" value="F:U7 snRNA binding"/>
    <property type="evidence" value="ECO:0007669"/>
    <property type="project" value="InterPro"/>
</dbReference>
<feature type="region of interest" description="Disordered" evidence="1">
    <location>
        <begin position="284"/>
        <end position="358"/>
    </location>
</feature>
<proteinExistence type="predicted"/>
<dbReference type="GO" id="GO:0006398">
    <property type="term" value="P:mRNA 3'-end processing by stem-loop binding and cleavage"/>
    <property type="evidence" value="ECO:0007669"/>
    <property type="project" value="TreeGrafter"/>
</dbReference>
<evidence type="ECO:0000313" key="2">
    <source>
        <dbReference type="EMBL" id="CEM10691.1"/>
    </source>
</evidence>